<dbReference type="InterPro" id="IPR051130">
    <property type="entry name" value="Mito_struct-func_regulator"/>
</dbReference>
<name>A0A4P6XQ54_9ASCO</name>
<organism evidence="3 4">
    <name type="scientific">Metschnikowia aff. pulcherrima</name>
    <dbReference type="NCBI Taxonomy" id="2163413"/>
    <lineage>
        <taxon>Eukaryota</taxon>
        <taxon>Fungi</taxon>
        <taxon>Dikarya</taxon>
        <taxon>Ascomycota</taxon>
        <taxon>Saccharomycotina</taxon>
        <taxon>Pichiomycetes</taxon>
        <taxon>Metschnikowiaceae</taxon>
        <taxon>Metschnikowia</taxon>
    </lineage>
</organism>
<evidence type="ECO:0000259" key="2">
    <source>
        <dbReference type="Pfam" id="PF03109"/>
    </source>
</evidence>
<dbReference type="AlphaFoldDB" id="A0A4P6XQ54"/>
<dbReference type="Proteomes" id="UP000292447">
    <property type="component" value="Chromosome III"/>
</dbReference>
<dbReference type="EMBL" id="CP034458">
    <property type="protein sequence ID" value="QBM88178.1"/>
    <property type="molecule type" value="Genomic_DNA"/>
</dbReference>
<dbReference type="InterPro" id="IPR011009">
    <property type="entry name" value="Kinase-like_dom_sf"/>
</dbReference>
<accession>A0A4P6XQ54</accession>
<dbReference type="InterPro" id="IPR045307">
    <property type="entry name" value="ADCK1_dom"/>
</dbReference>
<dbReference type="GO" id="GO:0055088">
    <property type="term" value="P:lipid homeostasis"/>
    <property type="evidence" value="ECO:0007669"/>
    <property type="project" value="TreeGrafter"/>
</dbReference>
<keyword evidence="3" id="KW-0808">Transferase</keyword>
<proteinExistence type="inferred from homology"/>
<keyword evidence="4" id="KW-1185">Reference proteome</keyword>
<feature type="domain" description="ABC1 atypical kinase-like" evidence="2">
    <location>
        <begin position="145"/>
        <end position="399"/>
    </location>
</feature>
<comment type="similarity">
    <text evidence="1">Belongs to the protein kinase superfamily. ADCK protein kinase family.</text>
</comment>
<dbReference type="Pfam" id="PF03109">
    <property type="entry name" value="ABC1"/>
    <property type="match status" value="1"/>
</dbReference>
<dbReference type="PANTHER" id="PTHR43173:SF19">
    <property type="entry name" value="AARF DOMAIN-CONTAINING PROTEIN KINASE 1"/>
    <property type="match status" value="1"/>
</dbReference>
<evidence type="ECO:0000313" key="3">
    <source>
        <dbReference type="EMBL" id="QBM88178.1"/>
    </source>
</evidence>
<reference evidence="4" key="1">
    <citation type="submission" date="2019-03" db="EMBL/GenBank/DDBJ databases">
        <title>Snf2 controls pulcherriminic acid biosynthesis and connects pigmentation and antifungal activity of the yeast Metschnikowia pulcherrima.</title>
        <authorList>
            <person name="Gore-Lloyd D."/>
            <person name="Sumann I."/>
            <person name="Brachmann A.O."/>
            <person name="Schneeberger K."/>
            <person name="Ortiz-Merino R.A."/>
            <person name="Moreno-Beltran M."/>
            <person name="Schlaefli M."/>
            <person name="Kirner P."/>
            <person name="Santos Kron A."/>
            <person name="Wolfe K.H."/>
            <person name="Piel J."/>
            <person name="Ahrens C.H."/>
            <person name="Henk D."/>
            <person name="Freimoser F.M."/>
        </authorList>
    </citation>
    <scope>NUCLEOTIDE SEQUENCE [LARGE SCALE GENOMIC DNA]</scope>
    <source>
        <strain evidence="4">APC 1.2</strain>
    </source>
</reference>
<gene>
    <name evidence="3" type="primary">MPUL0C01420</name>
    <name evidence="3" type="ORF">METSCH_C01420</name>
</gene>
<dbReference type="STRING" id="2163413.A0A4P6XQ54"/>
<dbReference type="InterPro" id="IPR004147">
    <property type="entry name" value="ABC1_dom"/>
</dbReference>
<dbReference type="GO" id="GO:0016301">
    <property type="term" value="F:kinase activity"/>
    <property type="evidence" value="ECO:0007669"/>
    <property type="project" value="UniProtKB-KW"/>
</dbReference>
<dbReference type="GO" id="GO:0005743">
    <property type="term" value="C:mitochondrial inner membrane"/>
    <property type="evidence" value="ECO:0007669"/>
    <property type="project" value="TreeGrafter"/>
</dbReference>
<sequence>MFTRVFRPMAHTRHSRSFATAVNTPKRPRVWPKLAVAVPIAGATLYLTNDAVHDTSRHVADAAGRVSVVAVATFKCFQIYRRALGQEYKDEHIRSQVLCDAHTDAAAITLKALEKNGGIYIKLGQHILALTYLLPKEWTDAMTPLQDRCPRSSLEEIEQMFLRDMGVPMSDIFSHFDPNPVGVASLAQVHVATLKKSGEKVAVKVQHPLLARFVPLDVYMTQMVFSLMNRVFPEYPMTWLGEELQNLIYVELDFTNEAINAERTAEQFQLLQKLTALRVPSIVTAHKRILVMEYVAGARLDDLQYMKQNHINTGQVLACLLHIFNKMIFAPGFGLHCDPHLGNLAIRAVSPKESQNGHNFEIVLYDHGLYRYIPLQMKRDYAHFWLAVLDNNVPQMKHYAHKFCGVEGDQKFRIFASAITGRDPDNALNYDISKKRSLQEVANMQQQLNTQSVLEDLMALLASMPRMVLLILKTNDLTRNLDETLEHPLGPERTFLILANYCAQVVYEEKLDKSRQWTRYSYRRVRAGVTAWLSYQHRLASLCLFDVVMFFRNIVA</sequence>
<dbReference type="SUPFAM" id="SSF56112">
    <property type="entry name" value="Protein kinase-like (PK-like)"/>
    <property type="match status" value="1"/>
</dbReference>
<keyword evidence="3" id="KW-0418">Kinase</keyword>
<dbReference type="CDD" id="cd13969">
    <property type="entry name" value="ADCK1-like"/>
    <property type="match status" value="1"/>
</dbReference>
<dbReference type="PANTHER" id="PTHR43173">
    <property type="entry name" value="ABC1 FAMILY PROTEIN"/>
    <property type="match status" value="1"/>
</dbReference>
<protein>
    <submittedName>
        <fullName evidence="3">AarF domain-containing kinase</fullName>
    </submittedName>
</protein>
<dbReference type="GO" id="GO:0007005">
    <property type="term" value="P:mitochondrion organization"/>
    <property type="evidence" value="ECO:0007669"/>
    <property type="project" value="TreeGrafter"/>
</dbReference>
<evidence type="ECO:0000313" key="4">
    <source>
        <dbReference type="Proteomes" id="UP000292447"/>
    </source>
</evidence>
<evidence type="ECO:0000256" key="1">
    <source>
        <dbReference type="ARBA" id="ARBA00009670"/>
    </source>
</evidence>